<dbReference type="Proteomes" id="UP001212841">
    <property type="component" value="Unassembled WGS sequence"/>
</dbReference>
<evidence type="ECO:0000313" key="9">
    <source>
        <dbReference type="Proteomes" id="UP001212841"/>
    </source>
</evidence>
<feature type="region of interest" description="Disordered" evidence="6">
    <location>
        <begin position="180"/>
        <end position="203"/>
    </location>
</feature>
<dbReference type="EMBL" id="JADGJD010000310">
    <property type="protein sequence ID" value="KAJ3052259.1"/>
    <property type="molecule type" value="Genomic_DNA"/>
</dbReference>
<keyword evidence="2" id="KW-0238">DNA-binding</keyword>
<evidence type="ECO:0000256" key="6">
    <source>
        <dbReference type="SAM" id="MobiDB-lite"/>
    </source>
</evidence>
<dbReference type="GO" id="GO:0003677">
    <property type="term" value="F:DNA binding"/>
    <property type="evidence" value="ECO:0007669"/>
    <property type="project" value="UniProtKB-KW"/>
</dbReference>
<gene>
    <name evidence="8" type="ORF">HK097_006623</name>
</gene>
<dbReference type="GO" id="GO:0003700">
    <property type="term" value="F:DNA-binding transcription factor activity"/>
    <property type="evidence" value="ECO:0007669"/>
    <property type="project" value="TreeGrafter"/>
</dbReference>
<dbReference type="PROSITE" id="PS50888">
    <property type="entry name" value="BHLH"/>
    <property type="match status" value="1"/>
</dbReference>
<dbReference type="InterPro" id="IPR036638">
    <property type="entry name" value="HLH_DNA-bd_sf"/>
</dbReference>
<feature type="domain" description="BHLH" evidence="7">
    <location>
        <begin position="53"/>
        <end position="105"/>
    </location>
</feature>
<feature type="compositionally biased region" description="Polar residues" evidence="6">
    <location>
        <begin position="118"/>
        <end position="140"/>
    </location>
</feature>
<dbReference type="SUPFAM" id="SSF47459">
    <property type="entry name" value="HLH, helix-loop-helix DNA-binding domain"/>
    <property type="match status" value="1"/>
</dbReference>
<dbReference type="SMART" id="SM00353">
    <property type="entry name" value="HLH"/>
    <property type="match status" value="1"/>
</dbReference>
<evidence type="ECO:0000256" key="2">
    <source>
        <dbReference type="ARBA" id="ARBA00023125"/>
    </source>
</evidence>
<keyword evidence="1" id="KW-0805">Transcription regulation</keyword>
<dbReference type="PANTHER" id="PTHR10328">
    <property type="entry name" value="PROTEIN MAX MYC-ASSOCIATED FACTOR X"/>
    <property type="match status" value="1"/>
</dbReference>
<evidence type="ECO:0000256" key="5">
    <source>
        <dbReference type="ARBA" id="ARBA00023242"/>
    </source>
</evidence>
<feature type="compositionally biased region" description="Low complexity" evidence="6">
    <location>
        <begin position="187"/>
        <end position="198"/>
    </location>
</feature>
<sequence>MNSPTALHESYILPSPIVIKQEHPSSPPALPTSPLTARPTTSSTSTKREKELLRKVSHSAIERRRRERINDKIMQLRNLVPTCAKQENMHKLNILQNAIDYIRHLQLQLDAKPGSAMPLQQQQSGLTTPISPEQSPDSTILQSPYSSPSPPQLHLPPPLRQPSYHQLPSIAQQIPASPTFSIKSDASSRPPSSPLRLPATGVHLDHPDEVARGLLMLRECGGSDGRRQGATSQAQSSPMSVGSLLC</sequence>
<dbReference type="GO" id="GO:0090575">
    <property type="term" value="C:RNA polymerase II transcription regulator complex"/>
    <property type="evidence" value="ECO:0007669"/>
    <property type="project" value="TreeGrafter"/>
</dbReference>
<dbReference type="Pfam" id="PF00010">
    <property type="entry name" value="HLH"/>
    <property type="match status" value="1"/>
</dbReference>
<feature type="compositionally biased region" description="Low complexity" evidence="6">
    <location>
        <begin position="32"/>
        <end position="45"/>
    </location>
</feature>
<evidence type="ECO:0000256" key="4">
    <source>
        <dbReference type="ARBA" id="ARBA00023163"/>
    </source>
</evidence>
<keyword evidence="4" id="KW-0804">Transcription</keyword>
<feature type="compositionally biased region" description="Pro residues" evidence="6">
    <location>
        <begin position="147"/>
        <end position="160"/>
    </location>
</feature>
<name>A0AAD5SCL0_9FUNG</name>
<evidence type="ECO:0000256" key="1">
    <source>
        <dbReference type="ARBA" id="ARBA00023015"/>
    </source>
</evidence>
<keyword evidence="3" id="KW-0010">Activator</keyword>
<evidence type="ECO:0000256" key="3">
    <source>
        <dbReference type="ARBA" id="ARBA00023159"/>
    </source>
</evidence>
<dbReference type="AlphaFoldDB" id="A0AAD5SCL0"/>
<feature type="region of interest" description="Disordered" evidence="6">
    <location>
        <begin position="220"/>
        <end position="246"/>
    </location>
</feature>
<dbReference type="GO" id="GO:0046983">
    <property type="term" value="F:protein dimerization activity"/>
    <property type="evidence" value="ECO:0007669"/>
    <property type="project" value="InterPro"/>
</dbReference>
<dbReference type="GO" id="GO:0045944">
    <property type="term" value="P:positive regulation of transcription by RNA polymerase II"/>
    <property type="evidence" value="ECO:0007669"/>
    <property type="project" value="TreeGrafter"/>
</dbReference>
<evidence type="ECO:0000259" key="7">
    <source>
        <dbReference type="PROSITE" id="PS50888"/>
    </source>
</evidence>
<feature type="region of interest" description="Disordered" evidence="6">
    <location>
        <begin position="18"/>
        <end position="52"/>
    </location>
</feature>
<comment type="caution">
    <text evidence="8">The sequence shown here is derived from an EMBL/GenBank/DDBJ whole genome shotgun (WGS) entry which is preliminary data.</text>
</comment>
<organism evidence="8 9">
    <name type="scientific">Rhizophlyctis rosea</name>
    <dbReference type="NCBI Taxonomy" id="64517"/>
    <lineage>
        <taxon>Eukaryota</taxon>
        <taxon>Fungi</taxon>
        <taxon>Fungi incertae sedis</taxon>
        <taxon>Chytridiomycota</taxon>
        <taxon>Chytridiomycota incertae sedis</taxon>
        <taxon>Chytridiomycetes</taxon>
        <taxon>Rhizophlyctidales</taxon>
        <taxon>Rhizophlyctidaceae</taxon>
        <taxon>Rhizophlyctis</taxon>
    </lineage>
</organism>
<dbReference type="InterPro" id="IPR011598">
    <property type="entry name" value="bHLH_dom"/>
</dbReference>
<dbReference type="Gene3D" id="4.10.280.10">
    <property type="entry name" value="Helix-loop-helix DNA-binding domain"/>
    <property type="match status" value="1"/>
</dbReference>
<protein>
    <recommendedName>
        <fullName evidence="7">BHLH domain-containing protein</fullName>
    </recommendedName>
</protein>
<evidence type="ECO:0000313" key="8">
    <source>
        <dbReference type="EMBL" id="KAJ3052259.1"/>
    </source>
</evidence>
<accession>A0AAD5SCL0</accession>
<feature type="region of interest" description="Disordered" evidence="6">
    <location>
        <begin position="113"/>
        <end position="164"/>
    </location>
</feature>
<reference evidence="8" key="1">
    <citation type="submission" date="2020-05" db="EMBL/GenBank/DDBJ databases">
        <title>Phylogenomic resolution of chytrid fungi.</title>
        <authorList>
            <person name="Stajich J.E."/>
            <person name="Amses K."/>
            <person name="Simmons R."/>
            <person name="Seto K."/>
            <person name="Myers J."/>
            <person name="Bonds A."/>
            <person name="Quandt C.A."/>
            <person name="Barry K."/>
            <person name="Liu P."/>
            <person name="Grigoriev I."/>
            <person name="Longcore J.E."/>
            <person name="James T.Y."/>
        </authorList>
    </citation>
    <scope>NUCLEOTIDE SEQUENCE</scope>
    <source>
        <strain evidence="8">JEL0318</strain>
    </source>
</reference>
<proteinExistence type="predicted"/>
<keyword evidence="5" id="KW-0539">Nucleus</keyword>
<keyword evidence="9" id="KW-1185">Reference proteome</keyword>
<dbReference type="PANTHER" id="PTHR10328:SF3">
    <property type="entry name" value="PROTEIN MAX"/>
    <property type="match status" value="1"/>
</dbReference>
<feature type="compositionally biased region" description="Polar residues" evidence="6">
    <location>
        <begin position="229"/>
        <end position="240"/>
    </location>
</feature>